<evidence type="ECO:0000313" key="5">
    <source>
        <dbReference type="Proteomes" id="UP000053370"/>
    </source>
</evidence>
<feature type="signal peptide" evidence="3">
    <location>
        <begin position="1"/>
        <end position="23"/>
    </location>
</feature>
<evidence type="ECO:0000256" key="3">
    <source>
        <dbReference type="SAM" id="SignalP"/>
    </source>
</evidence>
<evidence type="ECO:0000256" key="1">
    <source>
        <dbReference type="ARBA" id="ARBA00008520"/>
    </source>
</evidence>
<dbReference type="PANTHER" id="PTHR43649">
    <property type="entry name" value="ARABINOSE-BINDING PROTEIN-RELATED"/>
    <property type="match status" value="1"/>
</dbReference>
<dbReference type="STRING" id="1678840.ATC1_131357"/>
<dbReference type="PANTHER" id="PTHR43649:SF29">
    <property type="entry name" value="OSMOPROTECTIVE COMPOUNDS-BINDING PROTEIN GGTB"/>
    <property type="match status" value="1"/>
</dbReference>
<name>A0A0S7BLZ7_9CHLR</name>
<protein>
    <submittedName>
        <fullName evidence="4">ABC-type glycerol-3-phosphate transport system, periplasmic component</fullName>
    </submittedName>
</protein>
<evidence type="ECO:0000313" key="4">
    <source>
        <dbReference type="EMBL" id="GAP41370.1"/>
    </source>
</evidence>
<keyword evidence="3" id="KW-0732">Signal</keyword>
<dbReference type="InterPro" id="IPR006059">
    <property type="entry name" value="SBP"/>
</dbReference>
<proteinExistence type="inferred from homology"/>
<dbReference type="RefSeq" id="WP_062282422.1">
    <property type="nucleotide sequence ID" value="NZ_DF968181.1"/>
</dbReference>
<accession>A0A0S7BLZ7</accession>
<dbReference type="SUPFAM" id="SSF53850">
    <property type="entry name" value="Periplasmic binding protein-like II"/>
    <property type="match status" value="1"/>
</dbReference>
<gene>
    <name evidence="4" type="ORF">ATC1_131357</name>
</gene>
<dbReference type="AlphaFoldDB" id="A0A0S7BLZ7"/>
<keyword evidence="5" id="KW-1185">Reference proteome</keyword>
<dbReference type="InterPro" id="IPR050490">
    <property type="entry name" value="Bact_solute-bd_prot1"/>
</dbReference>
<dbReference type="EMBL" id="DF968181">
    <property type="protein sequence ID" value="GAP41370.1"/>
    <property type="molecule type" value="Genomic_DNA"/>
</dbReference>
<organism evidence="4">
    <name type="scientific">Flexilinea flocculi</name>
    <dbReference type="NCBI Taxonomy" id="1678840"/>
    <lineage>
        <taxon>Bacteria</taxon>
        <taxon>Bacillati</taxon>
        <taxon>Chloroflexota</taxon>
        <taxon>Anaerolineae</taxon>
        <taxon>Anaerolineales</taxon>
        <taxon>Anaerolineaceae</taxon>
        <taxon>Flexilinea</taxon>
    </lineage>
</organism>
<reference evidence="4" key="1">
    <citation type="journal article" date="2015" name="Genome Announc.">
        <title>Draft Genome Sequence of Anaerolineae Strain TC1, a Novel Isolate from a Methanogenic Wastewater Treatment System.</title>
        <authorList>
            <person name="Matsuura N."/>
            <person name="Tourlousse D.M."/>
            <person name="Sun L."/>
            <person name="Toyonaga M."/>
            <person name="Kuroda K."/>
            <person name="Ohashi A."/>
            <person name="Cruz R."/>
            <person name="Yamaguchi T."/>
            <person name="Sekiguchi Y."/>
        </authorList>
    </citation>
    <scope>NUCLEOTIDE SEQUENCE [LARGE SCALE GENOMIC DNA]</scope>
    <source>
        <strain evidence="4">TC1</strain>
    </source>
</reference>
<feature type="chain" id="PRO_5006633024" evidence="3">
    <location>
        <begin position="24"/>
        <end position="439"/>
    </location>
</feature>
<evidence type="ECO:0000256" key="2">
    <source>
        <dbReference type="ARBA" id="ARBA00022448"/>
    </source>
</evidence>
<keyword evidence="2" id="KW-0813">Transport</keyword>
<dbReference type="PATRIC" id="fig|1678840.3.peg.2816"/>
<sequence>MKKFLSLLLVAAMLLGVTAAVSAQDKTYLERAYEGEFKGKTVIFDGPFIDNDQVLFEESIKDFEEKTGIDIQYIGNKDFESTIQMRAEGGNAPDIADFPQPGLMANLAAGGYLVDVRDSISEDWLKENYSQSWLDLAMAKDKDGNDIMAGVWARNNAKSQVYYRPAVWAEAGYEVPTTWDEMMALSKQMVEDGETPWCIGIESGGATGWPATDWIEDIMLRTVTPETYDKWTKGELKFDSPEVRNAIQILSDLWFADGFVYGGRKAIASTNFGESVKPLFYDTDGCMMHRMGNFITAYFPEGLTPGVDYDVFYLPPINPEMGNPYLGAGDIYGMFVGHDRDEVKAVLEFFSHGESLKFWLGQGGAMFPGKDADPSWYANPTDAKIAGWVANASTFRFDGSDLMPAAVGAGTFWKGMTDLVTGSDIETVIKEIDAGWPAK</sequence>
<dbReference type="OrthoDB" id="94797at2"/>
<dbReference type="Proteomes" id="UP000053370">
    <property type="component" value="Unassembled WGS sequence"/>
</dbReference>
<comment type="similarity">
    <text evidence="1">Belongs to the bacterial solute-binding protein 1 family.</text>
</comment>
<dbReference type="Pfam" id="PF01547">
    <property type="entry name" value="SBP_bac_1"/>
    <property type="match status" value="1"/>
</dbReference>
<dbReference type="Gene3D" id="3.40.190.10">
    <property type="entry name" value="Periplasmic binding protein-like II"/>
    <property type="match status" value="2"/>
</dbReference>